<evidence type="ECO:0000256" key="1">
    <source>
        <dbReference type="SAM" id="MobiDB-lite"/>
    </source>
</evidence>
<feature type="region of interest" description="Disordered" evidence="1">
    <location>
        <begin position="126"/>
        <end position="290"/>
    </location>
</feature>
<feature type="non-terminal residue" evidence="2">
    <location>
        <position position="290"/>
    </location>
</feature>
<feature type="compositionally biased region" description="Low complexity" evidence="1">
    <location>
        <begin position="1"/>
        <end position="15"/>
    </location>
</feature>
<feature type="compositionally biased region" description="Basic residues" evidence="1">
    <location>
        <begin position="206"/>
        <end position="240"/>
    </location>
</feature>
<reference evidence="2" key="1">
    <citation type="submission" date="2020-02" db="EMBL/GenBank/DDBJ databases">
        <authorList>
            <person name="Meier V. D."/>
        </authorList>
    </citation>
    <scope>NUCLEOTIDE SEQUENCE</scope>
    <source>
        <strain evidence="2">AVDCRST_MAG40</strain>
    </source>
</reference>
<accession>A0A6J4LM11</accession>
<feature type="compositionally biased region" description="Basic residues" evidence="1">
    <location>
        <begin position="131"/>
        <end position="147"/>
    </location>
</feature>
<feature type="compositionally biased region" description="Basic residues" evidence="1">
    <location>
        <begin position="48"/>
        <end position="63"/>
    </location>
</feature>
<feature type="compositionally biased region" description="Basic and acidic residues" evidence="1">
    <location>
        <begin position="271"/>
        <end position="290"/>
    </location>
</feature>
<proteinExistence type="predicted"/>
<protein>
    <submittedName>
        <fullName evidence="2">Uncharacterized protein</fullName>
    </submittedName>
</protein>
<evidence type="ECO:0000313" key="2">
    <source>
        <dbReference type="EMBL" id="CAA9332715.1"/>
    </source>
</evidence>
<sequence>VRDLQQRLAAAAAPQARPPRHPAPAAARRPRLAGVAGGVPARDGDPVRRRRRLPRRRRLRLHPVHRDRPLHQGLRPLRPEDRDRARPRRARGRRLRHRAHLPPLAGQGAQRLRLRRPHLQLGERCGAGGRRLVRQRPGRRGARRRGAARPARGDALVEGVRDGARALRRRRRDPHPPVGRREARLGPAARPLRRALARAAREHRALRVRLPGRARAHPAPRHRRAPRPPARGARRPRRSGPRLQRNRDLAAAVSPRRAGVGLHRRPPRPARQHDGRRDRPVDPGDLRAEV</sequence>
<name>A0A6J4LM11_9BACT</name>
<feature type="region of interest" description="Disordered" evidence="1">
    <location>
        <begin position="1"/>
        <end position="109"/>
    </location>
</feature>
<feature type="non-terminal residue" evidence="2">
    <location>
        <position position="1"/>
    </location>
</feature>
<dbReference type="EMBL" id="CADCTX010000609">
    <property type="protein sequence ID" value="CAA9332715.1"/>
    <property type="molecule type" value="Genomic_DNA"/>
</dbReference>
<organism evidence="2">
    <name type="scientific">uncultured Gemmatimonadaceae bacterium</name>
    <dbReference type="NCBI Taxonomy" id="246130"/>
    <lineage>
        <taxon>Bacteria</taxon>
        <taxon>Pseudomonadati</taxon>
        <taxon>Gemmatimonadota</taxon>
        <taxon>Gemmatimonadia</taxon>
        <taxon>Gemmatimonadales</taxon>
        <taxon>Gemmatimonadaceae</taxon>
        <taxon>environmental samples</taxon>
    </lineage>
</organism>
<gene>
    <name evidence="2" type="ORF">AVDCRST_MAG40-1990</name>
</gene>
<dbReference type="AlphaFoldDB" id="A0A6J4LM11"/>
<feature type="compositionally biased region" description="Basic residues" evidence="1">
    <location>
        <begin position="85"/>
        <end position="100"/>
    </location>
</feature>